<dbReference type="EMBL" id="MDYQ01000467">
    <property type="protein sequence ID" value="PRP74360.1"/>
    <property type="molecule type" value="Genomic_DNA"/>
</dbReference>
<accession>A0A2P6MRM5</accession>
<dbReference type="Proteomes" id="UP000241769">
    <property type="component" value="Unassembled WGS sequence"/>
</dbReference>
<dbReference type="AlphaFoldDB" id="A0A2P6MRM5"/>
<protein>
    <submittedName>
        <fullName evidence="1">Uncharacterized protein</fullName>
    </submittedName>
</protein>
<sequence length="144" mass="16920">MNGKKSELKLNIARPVRSVSSDYISTRHSTSRISTMMKMSADFNLFVRRRPKENNFRLREYSRQPCVHLKDWTNLGFFIAHHLLFRPDPGKGDIDMIQLVTYFAALDVSTEEMDEAEREAYEVQLDQQQRRVEKRLIEAITALQ</sequence>
<proteinExistence type="predicted"/>
<evidence type="ECO:0000313" key="1">
    <source>
        <dbReference type="EMBL" id="PRP74360.1"/>
    </source>
</evidence>
<gene>
    <name evidence="1" type="ORF">PROFUN_16256</name>
</gene>
<reference evidence="1 2" key="1">
    <citation type="journal article" date="2018" name="Genome Biol. Evol.">
        <title>Multiple Roots of Fruiting Body Formation in Amoebozoa.</title>
        <authorList>
            <person name="Hillmann F."/>
            <person name="Forbes G."/>
            <person name="Novohradska S."/>
            <person name="Ferling I."/>
            <person name="Riege K."/>
            <person name="Groth M."/>
            <person name="Westermann M."/>
            <person name="Marz M."/>
            <person name="Spaller T."/>
            <person name="Winckler T."/>
            <person name="Schaap P."/>
            <person name="Glockner G."/>
        </authorList>
    </citation>
    <scope>NUCLEOTIDE SEQUENCE [LARGE SCALE GENOMIC DNA]</scope>
    <source>
        <strain evidence="1 2">Jena</strain>
    </source>
</reference>
<keyword evidence="2" id="KW-1185">Reference proteome</keyword>
<dbReference type="InParanoid" id="A0A2P6MRM5"/>
<organism evidence="1 2">
    <name type="scientific">Planoprotostelium fungivorum</name>
    <dbReference type="NCBI Taxonomy" id="1890364"/>
    <lineage>
        <taxon>Eukaryota</taxon>
        <taxon>Amoebozoa</taxon>
        <taxon>Evosea</taxon>
        <taxon>Variosea</taxon>
        <taxon>Cavosteliida</taxon>
        <taxon>Cavosteliaceae</taxon>
        <taxon>Planoprotostelium</taxon>
    </lineage>
</organism>
<name>A0A2P6MRM5_9EUKA</name>
<comment type="caution">
    <text evidence="1">The sequence shown here is derived from an EMBL/GenBank/DDBJ whole genome shotgun (WGS) entry which is preliminary data.</text>
</comment>
<evidence type="ECO:0000313" key="2">
    <source>
        <dbReference type="Proteomes" id="UP000241769"/>
    </source>
</evidence>